<feature type="non-terminal residue" evidence="1">
    <location>
        <position position="93"/>
    </location>
</feature>
<name>A0A4Z2CKF3_SCHJA</name>
<proteinExistence type="predicted"/>
<dbReference type="OrthoDB" id="10647098at2759"/>
<evidence type="ECO:0000313" key="1">
    <source>
        <dbReference type="EMBL" id="TNN04666.1"/>
    </source>
</evidence>
<gene>
    <name evidence="1" type="ORF">EWB00_000656</name>
</gene>
<comment type="caution">
    <text evidence="1">The sequence shown here is derived from an EMBL/GenBank/DDBJ whole genome shotgun (WGS) entry which is preliminary data.</text>
</comment>
<protein>
    <submittedName>
        <fullName evidence="1">Vesicular glutamate transporter 3</fullName>
    </submittedName>
</protein>
<organism evidence="1 2">
    <name type="scientific">Schistosoma japonicum</name>
    <name type="common">Blood fluke</name>
    <dbReference type="NCBI Taxonomy" id="6182"/>
    <lineage>
        <taxon>Eukaryota</taxon>
        <taxon>Metazoa</taxon>
        <taxon>Spiralia</taxon>
        <taxon>Lophotrochozoa</taxon>
        <taxon>Platyhelminthes</taxon>
        <taxon>Trematoda</taxon>
        <taxon>Digenea</taxon>
        <taxon>Strigeidida</taxon>
        <taxon>Schistosomatoidea</taxon>
        <taxon>Schistosomatidae</taxon>
        <taxon>Schistosoma</taxon>
    </lineage>
</organism>
<reference evidence="1 2" key="1">
    <citation type="submission" date="2019-03" db="EMBL/GenBank/DDBJ databases">
        <title>An improved genome assembly of the fluke Schistosoma japonicum.</title>
        <authorList>
            <person name="Hu W."/>
            <person name="Luo F."/>
            <person name="Yin M."/>
            <person name="Mo X."/>
            <person name="Sun C."/>
            <person name="Wu Q."/>
            <person name="Zhu B."/>
            <person name="Xiang M."/>
            <person name="Wang J."/>
            <person name="Wang Y."/>
            <person name="Zhang T."/>
            <person name="Xu B."/>
            <person name="Zheng H."/>
            <person name="Feng Z."/>
        </authorList>
    </citation>
    <scope>NUCLEOTIDE SEQUENCE [LARGE SCALE GENOMIC DNA]</scope>
    <source>
        <strain evidence="1">HuSjv2</strain>
        <tissue evidence="1">Worms</tissue>
    </source>
</reference>
<dbReference type="AlphaFoldDB" id="A0A4Z2CKF3"/>
<dbReference type="EMBL" id="SKCS01001202">
    <property type="protein sequence ID" value="TNN04666.1"/>
    <property type="molecule type" value="Genomic_DNA"/>
</dbReference>
<dbReference type="Proteomes" id="UP000311919">
    <property type="component" value="Unassembled WGS sequence"/>
</dbReference>
<keyword evidence="2" id="KW-1185">Reference proteome</keyword>
<sequence>MATPRLHRIPKEMQKPRPLMTAMMYRLGMPQQLQSQMYRLGMRSSCSHRQGDVLWTSARAFLLHSAQWHLPLHWSIDFSSSPKEQAENKSQYS</sequence>
<evidence type="ECO:0000313" key="2">
    <source>
        <dbReference type="Proteomes" id="UP000311919"/>
    </source>
</evidence>
<accession>A0A4Z2CKF3</accession>